<sequence>MIALHTVIAILAIIVLIIRVKVDPIIALVLGCLYLGLASGTGFVATVEAITTGFGDIMTKIGLLIGFGVLMGALLHRMGAFTVMVEALVRVVPANRLPYALALALTTIAPSIYVDVQVVLAAPVARSSARYIEKNGLAWLAGALGTGIFVGYVFVIPGLAAISTAGLLSVPLGLYMLYGVVIGVITFLVTVWIFRRMLTIGWWNAAKDEEHSEALEEVEAADALPRGARRPSLLLSLLPIIVPLLLIAFGAFAELAGFTNDIIAFFGNANVALFLGLVGAYVMARRYVGTEQTADAFGDGLKTTGDILLVTGVGGSLGAVIKATGLADLLGGLFAVDSGAPVIVSILLAWFIAALLHLAIGGVGRCHHRRRHHRADRRPTGRRPRHPRPGHRLRCHVRPPGELELLLDVQVPARAHHPRRTEDDDHGDVHRLGRVATARDGGGTDRRLGTGHGRRPDPDRAPRRTASWASRAGDSCSGPNRASPGAVNQDVAHPNATWRGGAHPAARTRPST</sequence>
<dbReference type="RefSeq" id="WP_342372343.1">
    <property type="nucleotide sequence ID" value="NZ_CP115965.1"/>
</dbReference>
<feature type="compositionally biased region" description="Basic and acidic residues" evidence="1">
    <location>
        <begin position="442"/>
        <end position="462"/>
    </location>
</feature>
<dbReference type="PANTHER" id="PTHR30354">
    <property type="entry name" value="GNT FAMILY GLUCONATE TRANSPORTER"/>
    <property type="match status" value="1"/>
</dbReference>
<feature type="transmembrane region" description="Helical" evidence="2">
    <location>
        <begin position="99"/>
        <end position="125"/>
    </location>
</feature>
<evidence type="ECO:0000313" key="4">
    <source>
        <dbReference type="Proteomes" id="UP001434337"/>
    </source>
</evidence>
<feature type="transmembrane region" description="Helical" evidence="2">
    <location>
        <begin position="262"/>
        <end position="284"/>
    </location>
</feature>
<dbReference type="PANTHER" id="PTHR30354:SF11">
    <property type="entry name" value="PERMEASE"/>
    <property type="match status" value="1"/>
</dbReference>
<feature type="transmembrane region" description="Helical" evidence="2">
    <location>
        <begin position="174"/>
        <end position="194"/>
    </location>
</feature>
<reference evidence="3 4" key="1">
    <citation type="journal article" date="2023" name="Environ Microbiome">
        <title>A coral-associated actinobacterium mitigates coral bleaching under heat stress.</title>
        <authorList>
            <person name="Li J."/>
            <person name="Zou Y."/>
            <person name="Li Q."/>
            <person name="Zhang J."/>
            <person name="Bourne D.G."/>
            <person name="Lyu Y."/>
            <person name="Liu C."/>
            <person name="Zhang S."/>
        </authorList>
    </citation>
    <scope>NUCLEOTIDE SEQUENCE [LARGE SCALE GENOMIC DNA]</scope>
    <source>
        <strain evidence="3 4">SCSIO 13291</strain>
    </source>
</reference>
<feature type="transmembrane region" description="Helical" evidence="2">
    <location>
        <begin position="233"/>
        <end position="256"/>
    </location>
</feature>
<feature type="transmembrane region" description="Helical" evidence="2">
    <location>
        <begin position="305"/>
        <end position="327"/>
    </location>
</feature>
<gene>
    <name evidence="3" type="ORF">PCC79_15345</name>
</gene>
<feature type="transmembrane region" description="Helical" evidence="2">
    <location>
        <begin position="61"/>
        <end position="79"/>
    </location>
</feature>
<feature type="region of interest" description="Disordered" evidence="1">
    <location>
        <begin position="416"/>
        <end position="512"/>
    </location>
</feature>
<dbReference type="Pfam" id="PF02447">
    <property type="entry name" value="GntP_permease"/>
    <property type="match status" value="1"/>
</dbReference>
<evidence type="ECO:0000256" key="2">
    <source>
        <dbReference type="SAM" id="Phobius"/>
    </source>
</evidence>
<feature type="transmembrane region" description="Helical" evidence="2">
    <location>
        <begin position="339"/>
        <end position="364"/>
    </location>
</feature>
<accession>A0ABZ3C637</accession>
<proteinExistence type="predicted"/>
<evidence type="ECO:0000256" key="1">
    <source>
        <dbReference type="SAM" id="MobiDB-lite"/>
    </source>
</evidence>
<evidence type="ECO:0000313" key="3">
    <source>
        <dbReference type="EMBL" id="WZW98245.1"/>
    </source>
</evidence>
<dbReference type="EMBL" id="CP115965">
    <property type="protein sequence ID" value="WZW98245.1"/>
    <property type="molecule type" value="Genomic_DNA"/>
</dbReference>
<name>A0ABZ3C637_9ACTN</name>
<dbReference type="InterPro" id="IPR003474">
    <property type="entry name" value="Glcn_transporter"/>
</dbReference>
<dbReference type="Proteomes" id="UP001434337">
    <property type="component" value="Chromosome"/>
</dbReference>
<protein>
    <submittedName>
        <fullName evidence="3">SLC13 family permease</fullName>
    </submittedName>
</protein>
<keyword evidence="2" id="KW-0812">Transmembrane</keyword>
<feature type="region of interest" description="Disordered" evidence="1">
    <location>
        <begin position="367"/>
        <end position="397"/>
    </location>
</feature>
<feature type="transmembrane region" description="Helical" evidence="2">
    <location>
        <begin position="27"/>
        <end position="49"/>
    </location>
</feature>
<feature type="compositionally biased region" description="Basic and acidic residues" evidence="1">
    <location>
        <begin position="420"/>
        <end position="431"/>
    </location>
</feature>
<keyword evidence="4" id="KW-1185">Reference proteome</keyword>
<feature type="transmembrane region" description="Helical" evidence="2">
    <location>
        <begin position="137"/>
        <end position="162"/>
    </location>
</feature>
<keyword evidence="2" id="KW-0472">Membrane</keyword>
<keyword evidence="2" id="KW-1133">Transmembrane helix</keyword>
<organism evidence="3 4">
    <name type="scientific">Propioniciclava soli</name>
    <dbReference type="NCBI Taxonomy" id="2775081"/>
    <lineage>
        <taxon>Bacteria</taxon>
        <taxon>Bacillati</taxon>
        <taxon>Actinomycetota</taxon>
        <taxon>Actinomycetes</taxon>
        <taxon>Propionibacteriales</taxon>
        <taxon>Propionibacteriaceae</taxon>
        <taxon>Propioniciclava</taxon>
    </lineage>
</organism>